<dbReference type="Gene3D" id="3.40.50.720">
    <property type="entry name" value="NAD(P)-binding Rossmann-like Domain"/>
    <property type="match status" value="1"/>
</dbReference>
<keyword evidence="6" id="KW-0560">Oxidoreductase</keyword>
<feature type="transmembrane region" description="Helical" evidence="10">
    <location>
        <begin position="769"/>
        <end position="785"/>
    </location>
</feature>
<proteinExistence type="inferred from homology"/>
<keyword evidence="5 10" id="KW-1133">Transmembrane helix</keyword>
<feature type="transmembrane region" description="Helical" evidence="10">
    <location>
        <begin position="419"/>
        <end position="441"/>
    </location>
</feature>
<feature type="domain" description="Ketoreductase" evidence="11">
    <location>
        <begin position="7"/>
        <end position="197"/>
    </location>
</feature>
<evidence type="ECO:0000256" key="7">
    <source>
        <dbReference type="ARBA" id="ARBA00023136"/>
    </source>
</evidence>
<dbReference type="Pfam" id="PF01370">
    <property type="entry name" value="Epimerase"/>
    <property type="match status" value="1"/>
</dbReference>
<dbReference type="CDD" id="cd12919">
    <property type="entry name" value="VKOR_2"/>
    <property type="match status" value="1"/>
</dbReference>
<keyword evidence="3 10" id="KW-0812">Transmembrane</keyword>
<sequence>MTAQDKPTVLITGAAGRIGRALSEKLSASYTVLGVDLPENAEDGRIFGLDITDESSVAHALDQVREASGGTLAAVIHLAAYFDFSGRESPMYDRVNVEGTRNLLKGLEGLDVAHFIYAGTMLVHRPGHPGERINEDTPLAPGWAYPKSKAETEDVIRELAPRTNPEMSVLLLHMAGLYDDKTAVPTLSQQIARIYERDLKSHVYSGDLQAGQAFIHLEDMLELFASAIDRRDRIEGLEVVLAGEPDAMSYAKLQEELGQLIHGEEDWQTLRVPAPVARVAARAEVAAEEPIPDALDEGEKPFIRPFMIELSSDHYALDISKAKELLDWEPKHRIRDGLRHIVAALQDDPMGWYKANGITPPVWLRSAEEANAEAEDLRATHEREYRARHHDSLWAHWANFGLGLWLLTSPPLLGYGESWLAWSDVLAGLALSLCALLSMSWQLPHARFAAAAVGCWIMFAPLIFWAENGAAYVNATLTGMLAVGFALGLPPAPGVSPAAAQTGPVIPKGWDYSPSDWFQRLPVILLAVVGLLISRYLTAYQLESIDGVWEPFFDGTLPDKNGTEQIITSEVSEAWPVPDAGLGALTYALEILVGVIGSARRWRTMPWLTVLFGVMIVPLGAVSIFFIVIQPIVIGTYSTLALIAAAAMLLQIPYAIDEIVATVQFLIRRHRAGRPWLLVFFTGDTDEGTGEIDRQAFERKPGVILRDMLSGGITLPWSLLASIGVALWLMLSPLYLTWDSPVAAAVHICGALALTVSVTSLASVVRMARFLNVIIGVVLIFAPLVTGGSVLAYLTCFTAGLLLIGLTVPRGPIGGHYGAMNAWIR</sequence>
<comment type="similarity">
    <text evidence="2">Belongs to the VKOR family.</text>
</comment>
<reference evidence="12 13" key="1">
    <citation type="submission" date="2016-10" db="EMBL/GenBank/DDBJ databases">
        <authorList>
            <person name="Varghese N."/>
            <person name="Submissions S."/>
        </authorList>
    </citation>
    <scope>NUCLEOTIDE SEQUENCE [LARGE SCALE GENOMIC DNA]</scope>
    <source>
        <strain evidence="12 13">FF3</strain>
    </source>
</reference>
<dbReference type="InterPro" id="IPR036291">
    <property type="entry name" value="NAD(P)-bd_dom_sf"/>
</dbReference>
<keyword evidence="7 10" id="KW-0472">Membrane</keyword>
<feature type="transmembrane region" description="Helical" evidence="10">
    <location>
        <begin position="448"/>
        <end position="466"/>
    </location>
</feature>
<feature type="transmembrane region" description="Helical" evidence="10">
    <location>
        <begin position="517"/>
        <end position="537"/>
    </location>
</feature>
<dbReference type="SUPFAM" id="SSF51735">
    <property type="entry name" value="NAD(P)-binding Rossmann-fold domains"/>
    <property type="match status" value="1"/>
</dbReference>
<evidence type="ECO:0000256" key="6">
    <source>
        <dbReference type="ARBA" id="ARBA00023002"/>
    </source>
</evidence>
<dbReference type="InterPro" id="IPR057326">
    <property type="entry name" value="KR_dom"/>
</dbReference>
<dbReference type="SMART" id="SM00822">
    <property type="entry name" value="PKS_KR"/>
    <property type="match status" value="1"/>
</dbReference>
<evidence type="ECO:0000256" key="1">
    <source>
        <dbReference type="ARBA" id="ARBA00004141"/>
    </source>
</evidence>
<keyword evidence="8" id="KW-1015">Disulfide bond</keyword>
<dbReference type="Gene3D" id="1.20.1440.130">
    <property type="entry name" value="VKOR domain"/>
    <property type="match status" value="1"/>
</dbReference>
<dbReference type="InterPro" id="IPR012932">
    <property type="entry name" value="VKOR"/>
</dbReference>
<evidence type="ECO:0000256" key="3">
    <source>
        <dbReference type="ARBA" id="ARBA00022692"/>
    </source>
</evidence>
<dbReference type="PANTHER" id="PTHR43245">
    <property type="entry name" value="BIFUNCTIONAL POLYMYXIN RESISTANCE PROTEIN ARNA"/>
    <property type="match status" value="1"/>
</dbReference>
<feature type="transmembrane region" description="Helical" evidence="10">
    <location>
        <begin position="640"/>
        <end position="667"/>
    </location>
</feature>
<dbReference type="GO" id="GO:0016491">
    <property type="term" value="F:oxidoreductase activity"/>
    <property type="evidence" value="ECO:0007669"/>
    <property type="project" value="UniProtKB-KW"/>
</dbReference>
<dbReference type="GeneID" id="80818743"/>
<organism evidence="12 13">
    <name type="scientific">Marinovum algicola</name>
    <dbReference type="NCBI Taxonomy" id="42444"/>
    <lineage>
        <taxon>Bacteria</taxon>
        <taxon>Pseudomonadati</taxon>
        <taxon>Pseudomonadota</taxon>
        <taxon>Alphaproteobacteria</taxon>
        <taxon>Rhodobacterales</taxon>
        <taxon>Roseobacteraceae</taxon>
        <taxon>Marinovum</taxon>
    </lineage>
</organism>
<accession>A0A975WAS4</accession>
<evidence type="ECO:0000256" key="2">
    <source>
        <dbReference type="ARBA" id="ARBA00006214"/>
    </source>
</evidence>
<feature type="transmembrane region" description="Helical" evidence="10">
    <location>
        <begin position="607"/>
        <end position="634"/>
    </location>
</feature>
<dbReference type="Gene3D" id="3.90.25.10">
    <property type="entry name" value="UDP-galactose 4-epimerase, domain 1"/>
    <property type="match status" value="1"/>
</dbReference>
<evidence type="ECO:0000313" key="12">
    <source>
        <dbReference type="EMBL" id="SEJ63710.1"/>
    </source>
</evidence>
<dbReference type="GO" id="GO:0048038">
    <property type="term" value="F:quinone binding"/>
    <property type="evidence" value="ECO:0007669"/>
    <property type="project" value="UniProtKB-KW"/>
</dbReference>
<dbReference type="InterPro" id="IPR038354">
    <property type="entry name" value="VKOR_sf"/>
</dbReference>
<dbReference type="AlphaFoldDB" id="A0A975WAS4"/>
<comment type="subcellular location">
    <subcellularLocation>
        <location evidence="1">Membrane</location>
        <topology evidence="1">Multi-pass membrane protein</topology>
    </subcellularLocation>
</comment>
<feature type="transmembrane region" description="Helical" evidence="10">
    <location>
        <begin position="393"/>
        <end position="413"/>
    </location>
</feature>
<evidence type="ECO:0000256" key="8">
    <source>
        <dbReference type="ARBA" id="ARBA00023157"/>
    </source>
</evidence>
<dbReference type="Pfam" id="PF07884">
    <property type="entry name" value="VKOR"/>
    <property type="match status" value="1"/>
</dbReference>
<dbReference type="Pfam" id="PF03779">
    <property type="entry name" value="SPW"/>
    <property type="match status" value="1"/>
</dbReference>
<keyword evidence="13" id="KW-1185">Reference proteome</keyword>
<dbReference type="RefSeq" id="WP_074836914.1">
    <property type="nucleotide sequence ID" value="NZ_FNYY01000008.1"/>
</dbReference>
<dbReference type="EMBL" id="FNYY01000008">
    <property type="protein sequence ID" value="SEJ63710.1"/>
    <property type="molecule type" value="Genomic_DNA"/>
</dbReference>
<evidence type="ECO:0000256" key="10">
    <source>
        <dbReference type="SAM" id="Phobius"/>
    </source>
</evidence>
<feature type="transmembrane region" description="Helical" evidence="10">
    <location>
        <begin position="715"/>
        <end position="736"/>
    </location>
</feature>
<dbReference type="GO" id="GO:0016020">
    <property type="term" value="C:membrane"/>
    <property type="evidence" value="ECO:0007669"/>
    <property type="project" value="UniProtKB-SubCell"/>
</dbReference>
<dbReference type="InterPro" id="IPR005530">
    <property type="entry name" value="SPW"/>
</dbReference>
<keyword evidence="4" id="KW-0874">Quinone</keyword>
<dbReference type="Proteomes" id="UP000182932">
    <property type="component" value="Unassembled WGS sequence"/>
</dbReference>
<comment type="caution">
    <text evidence="12">The sequence shown here is derived from an EMBL/GenBank/DDBJ whole genome shotgun (WGS) entry which is preliminary data.</text>
</comment>
<evidence type="ECO:0000256" key="4">
    <source>
        <dbReference type="ARBA" id="ARBA00022719"/>
    </source>
</evidence>
<dbReference type="InterPro" id="IPR050177">
    <property type="entry name" value="Lipid_A_modif_metabolic_enz"/>
</dbReference>
<gene>
    <name evidence="12" type="ORF">SAMN04487940_10873</name>
</gene>
<evidence type="ECO:0000256" key="5">
    <source>
        <dbReference type="ARBA" id="ARBA00022989"/>
    </source>
</evidence>
<feature type="transmembrane region" description="Helical" evidence="10">
    <location>
        <begin position="742"/>
        <end position="762"/>
    </location>
</feature>
<dbReference type="InterPro" id="IPR001509">
    <property type="entry name" value="Epimerase_deHydtase"/>
</dbReference>
<evidence type="ECO:0000313" key="13">
    <source>
        <dbReference type="Proteomes" id="UP000182932"/>
    </source>
</evidence>
<keyword evidence="9" id="KW-0676">Redox-active center</keyword>
<evidence type="ECO:0000256" key="9">
    <source>
        <dbReference type="ARBA" id="ARBA00023284"/>
    </source>
</evidence>
<feature type="transmembrane region" description="Helical" evidence="10">
    <location>
        <begin position="791"/>
        <end position="808"/>
    </location>
</feature>
<evidence type="ECO:0000259" key="11">
    <source>
        <dbReference type="SMART" id="SM00822"/>
    </source>
</evidence>
<protein>
    <submittedName>
        <fullName evidence="12">Nucleoside-diphosphate-sugar epimerase</fullName>
    </submittedName>
</protein>
<name>A0A975WAS4_9RHOB</name>